<protein>
    <submittedName>
        <fullName evidence="7">Uncharacterized protein</fullName>
    </submittedName>
</protein>
<evidence type="ECO:0000256" key="4">
    <source>
        <dbReference type="ARBA" id="ARBA00022989"/>
    </source>
</evidence>
<keyword evidence="8" id="KW-1185">Reference proteome</keyword>
<dbReference type="GO" id="GO:0016020">
    <property type="term" value="C:membrane"/>
    <property type="evidence" value="ECO:0007669"/>
    <property type="project" value="UniProtKB-SubCell"/>
</dbReference>
<dbReference type="PANTHER" id="PTHR12290">
    <property type="entry name" value="CORNICHON-RELATED"/>
    <property type="match status" value="1"/>
</dbReference>
<keyword evidence="5 6" id="KW-0472">Membrane</keyword>
<comment type="subcellular location">
    <subcellularLocation>
        <location evidence="1">Membrane</location>
        <topology evidence="1">Multi-pass membrane protein</topology>
    </subcellularLocation>
</comment>
<dbReference type="GeneTree" id="ENSGT01000000220193"/>
<evidence type="ECO:0000313" key="7">
    <source>
        <dbReference type="Ensembl" id="ENSLLTP00000001770.1"/>
    </source>
</evidence>
<evidence type="ECO:0000256" key="2">
    <source>
        <dbReference type="ARBA" id="ARBA00010095"/>
    </source>
</evidence>
<accession>A0A8C5RE90</accession>
<keyword evidence="3 6" id="KW-0812">Transmembrane</keyword>
<organism evidence="7 8">
    <name type="scientific">Laticauda laticaudata</name>
    <name type="common">Blue-ringed sea krait</name>
    <name type="synonym">Blue-lipped sea krait</name>
    <dbReference type="NCBI Taxonomy" id="8630"/>
    <lineage>
        <taxon>Eukaryota</taxon>
        <taxon>Metazoa</taxon>
        <taxon>Chordata</taxon>
        <taxon>Craniata</taxon>
        <taxon>Vertebrata</taxon>
        <taxon>Euteleostomi</taxon>
        <taxon>Lepidosauria</taxon>
        <taxon>Squamata</taxon>
        <taxon>Bifurcata</taxon>
        <taxon>Unidentata</taxon>
        <taxon>Episquamata</taxon>
        <taxon>Toxicofera</taxon>
        <taxon>Serpentes</taxon>
        <taxon>Colubroidea</taxon>
        <taxon>Elapidae</taxon>
        <taxon>Laticaudinae</taxon>
        <taxon>Laticauda</taxon>
    </lineage>
</organism>
<reference evidence="7" key="1">
    <citation type="submission" date="2025-08" db="UniProtKB">
        <authorList>
            <consortium name="Ensembl"/>
        </authorList>
    </citation>
    <scope>IDENTIFICATION</scope>
</reference>
<dbReference type="Pfam" id="PF03311">
    <property type="entry name" value="Cornichon"/>
    <property type="match status" value="1"/>
</dbReference>
<evidence type="ECO:0000313" key="8">
    <source>
        <dbReference type="Proteomes" id="UP000694406"/>
    </source>
</evidence>
<dbReference type="Proteomes" id="UP000694406">
    <property type="component" value="Unplaced"/>
</dbReference>
<evidence type="ECO:0000256" key="6">
    <source>
        <dbReference type="SAM" id="Phobius"/>
    </source>
</evidence>
<evidence type="ECO:0000256" key="3">
    <source>
        <dbReference type="ARBA" id="ARBA00022692"/>
    </source>
</evidence>
<keyword evidence="4 6" id="KW-1133">Transmembrane helix</keyword>
<dbReference type="GO" id="GO:0016192">
    <property type="term" value="P:vesicle-mediated transport"/>
    <property type="evidence" value="ECO:0007669"/>
    <property type="project" value="InterPro"/>
</dbReference>
<evidence type="ECO:0000256" key="1">
    <source>
        <dbReference type="ARBA" id="ARBA00004141"/>
    </source>
</evidence>
<feature type="transmembrane region" description="Helical" evidence="6">
    <location>
        <begin position="48"/>
        <end position="69"/>
    </location>
</feature>
<dbReference type="AlphaFoldDB" id="A0A8C5RE90"/>
<name>A0A8C5RE90_LATLA</name>
<dbReference type="InterPro" id="IPR003377">
    <property type="entry name" value="Cornichon"/>
</dbReference>
<sequence length="70" mass="8370">MANCFQKCFQENCMDLFISLSHNLAYDPPAVMNADTLRYCQREAWCKLAFYLLSFFYYLYWLSIIAALFK</sequence>
<reference evidence="7" key="2">
    <citation type="submission" date="2025-09" db="UniProtKB">
        <authorList>
            <consortium name="Ensembl"/>
        </authorList>
    </citation>
    <scope>IDENTIFICATION</scope>
</reference>
<evidence type="ECO:0000256" key="5">
    <source>
        <dbReference type="ARBA" id="ARBA00023136"/>
    </source>
</evidence>
<proteinExistence type="inferred from homology"/>
<comment type="similarity">
    <text evidence="2">Belongs to the cornichon family.</text>
</comment>
<dbReference type="Ensembl" id="ENSLLTT00000001836.1">
    <property type="protein sequence ID" value="ENSLLTP00000001770.1"/>
    <property type="gene ID" value="ENSLLTG00000001376.1"/>
</dbReference>